<dbReference type="KEGG" id="cmiu:B1H56_11955"/>
<evidence type="ECO:0000256" key="1">
    <source>
        <dbReference type="ARBA" id="ARBA00023015"/>
    </source>
</evidence>
<comment type="caution">
    <text evidence="5">The sequence shown here is derived from an EMBL/GenBank/DDBJ whole genome shotgun (WGS) entry which is preliminary data.</text>
</comment>
<dbReference type="PROSITE" id="PS00894">
    <property type="entry name" value="HTH_DEOR_1"/>
    <property type="match status" value="1"/>
</dbReference>
<dbReference type="PROSITE" id="PS51000">
    <property type="entry name" value="HTH_DEOR_2"/>
    <property type="match status" value="1"/>
</dbReference>
<dbReference type="InterPro" id="IPR014036">
    <property type="entry name" value="DeoR-like_C"/>
</dbReference>
<dbReference type="InterPro" id="IPR037171">
    <property type="entry name" value="NagB/RpiA_transferase-like"/>
</dbReference>
<dbReference type="Pfam" id="PF00455">
    <property type="entry name" value="DeoRC"/>
    <property type="match status" value="1"/>
</dbReference>
<dbReference type="SMART" id="SM01134">
    <property type="entry name" value="DeoRC"/>
    <property type="match status" value="1"/>
</dbReference>
<evidence type="ECO:0000313" key="6">
    <source>
        <dbReference type="Proteomes" id="UP000070366"/>
    </source>
</evidence>
<dbReference type="EMBL" id="LSZW01000057">
    <property type="protein sequence ID" value="KXK65719.1"/>
    <property type="molecule type" value="Genomic_DNA"/>
</dbReference>
<proteinExistence type="predicted"/>
<keyword evidence="2" id="KW-0238">DNA-binding</keyword>
<dbReference type="SUPFAM" id="SSF100950">
    <property type="entry name" value="NagB/RpiA/CoA transferase-like"/>
    <property type="match status" value="1"/>
</dbReference>
<dbReference type="RefSeq" id="WP_066520815.1">
    <property type="nucleotide sequence ID" value="NZ_CABMOF010000004.1"/>
</dbReference>
<dbReference type="InterPro" id="IPR036390">
    <property type="entry name" value="WH_DNA-bd_sf"/>
</dbReference>
<dbReference type="Proteomes" id="UP000070366">
    <property type="component" value="Unassembled WGS sequence"/>
</dbReference>
<dbReference type="SUPFAM" id="SSF46785">
    <property type="entry name" value="Winged helix' DNA-binding domain"/>
    <property type="match status" value="1"/>
</dbReference>
<dbReference type="PANTHER" id="PTHR30363:SF44">
    <property type="entry name" value="AGA OPERON TRANSCRIPTIONAL REPRESSOR-RELATED"/>
    <property type="match status" value="1"/>
</dbReference>
<feature type="domain" description="HTH deoR-type" evidence="4">
    <location>
        <begin position="3"/>
        <end position="58"/>
    </location>
</feature>
<evidence type="ECO:0000256" key="3">
    <source>
        <dbReference type="ARBA" id="ARBA00023163"/>
    </source>
</evidence>
<dbReference type="AlphaFoldDB" id="A0A136Q4Z3"/>
<dbReference type="InterPro" id="IPR018356">
    <property type="entry name" value="Tscrpt_reg_HTH_DeoR_CS"/>
</dbReference>
<dbReference type="Pfam" id="PF08220">
    <property type="entry name" value="HTH_DeoR"/>
    <property type="match status" value="1"/>
</dbReference>
<sequence length="255" mass="28512">MFAGQRINIIKKILLEQKQVDINTLTSLLNVSDVTVRKDLDSLETDGFLRKVHGGAILLEDDPLDMPKNDIPELQEKEMIADLAITLIDDGDNFYLGPGSTCLMLAKKLNQKKNLTVITNNASALPYIDCSSVNLLFIGGDVVNYNNMMFTHGEKALAYLEDIFVNKAFIGTDCVDLEAGLTINHSYSLDVYKKILDKSRQTILLASKSKFDRIALQLLCPINAISALVTEGDLPEKYKRYLYQNDIKLLTSFDL</sequence>
<dbReference type="PRINTS" id="PR00037">
    <property type="entry name" value="HTHLACR"/>
</dbReference>
<dbReference type="OrthoDB" id="9797223at2"/>
<name>A0A136Q4Z3_9FIRM</name>
<dbReference type="InterPro" id="IPR050313">
    <property type="entry name" value="Carb_Metab_HTH_regulators"/>
</dbReference>
<dbReference type="Gene3D" id="3.40.50.1360">
    <property type="match status" value="1"/>
</dbReference>
<gene>
    <name evidence="5" type="ORF">HMPREF3293_01441</name>
</gene>
<dbReference type="SMART" id="SM00420">
    <property type="entry name" value="HTH_DEOR"/>
    <property type="match status" value="1"/>
</dbReference>
<accession>A0A136Q4Z3</accession>
<keyword evidence="3" id="KW-0804">Transcription</keyword>
<dbReference type="GO" id="GO:0003677">
    <property type="term" value="F:DNA binding"/>
    <property type="evidence" value="ECO:0007669"/>
    <property type="project" value="UniProtKB-KW"/>
</dbReference>
<evidence type="ECO:0000256" key="2">
    <source>
        <dbReference type="ARBA" id="ARBA00023125"/>
    </source>
</evidence>
<dbReference type="PANTHER" id="PTHR30363">
    <property type="entry name" value="HTH-TYPE TRANSCRIPTIONAL REGULATOR SRLR-RELATED"/>
    <property type="match status" value="1"/>
</dbReference>
<keyword evidence="1" id="KW-0805">Transcription regulation</keyword>
<organism evidence="5 6">
    <name type="scientific">Christensenella minuta</name>
    <dbReference type="NCBI Taxonomy" id="626937"/>
    <lineage>
        <taxon>Bacteria</taxon>
        <taxon>Bacillati</taxon>
        <taxon>Bacillota</taxon>
        <taxon>Clostridia</taxon>
        <taxon>Christensenellales</taxon>
        <taxon>Christensenellaceae</taxon>
        <taxon>Christensenella</taxon>
    </lineage>
</organism>
<evidence type="ECO:0000313" key="5">
    <source>
        <dbReference type="EMBL" id="KXK65719.1"/>
    </source>
</evidence>
<evidence type="ECO:0000259" key="4">
    <source>
        <dbReference type="PROSITE" id="PS51000"/>
    </source>
</evidence>
<keyword evidence="6" id="KW-1185">Reference proteome</keyword>
<dbReference type="STRING" id="626937.HMPREF3293_01441"/>
<reference evidence="5 6" key="1">
    <citation type="submission" date="2016-02" db="EMBL/GenBank/DDBJ databases">
        <authorList>
            <person name="Wen L."/>
            <person name="He K."/>
            <person name="Yang H."/>
        </authorList>
    </citation>
    <scope>NUCLEOTIDE SEQUENCE [LARGE SCALE GENOMIC DNA]</scope>
    <source>
        <strain evidence="5 6">DSM 22607</strain>
    </source>
</reference>
<protein>
    <submittedName>
        <fullName evidence="5">Transcriptional regulator, DeoR family</fullName>
    </submittedName>
</protein>
<dbReference type="GO" id="GO:0003700">
    <property type="term" value="F:DNA-binding transcription factor activity"/>
    <property type="evidence" value="ECO:0007669"/>
    <property type="project" value="InterPro"/>
</dbReference>
<dbReference type="InterPro" id="IPR001034">
    <property type="entry name" value="DeoR_HTH"/>
</dbReference>